<dbReference type="RefSeq" id="WP_237873052.1">
    <property type="nucleotide sequence ID" value="NZ_JAKLUA010000015.1"/>
</dbReference>
<evidence type="ECO:0008006" key="8">
    <source>
        <dbReference type="Google" id="ProtNLM"/>
    </source>
</evidence>
<keyword evidence="3 5" id="KW-1133">Transmembrane helix</keyword>
<evidence type="ECO:0000256" key="3">
    <source>
        <dbReference type="ARBA" id="ARBA00022989"/>
    </source>
</evidence>
<comment type="subcellular location">
    <subcellularLocation>
        <location evidence="1">Membrane</location>
        <topology evidence="1">Multi-pass membrane protein</topology>
    </subcellularLocation>
</comment>
<evidence type="ECO:0000256" key="5">
    <source>
        <dbReference type="SAM" id="Phobius"/>
    </source>
</evidence>
<feature type="transmembrane region" description="Helical" evidence="5">
    <location>
        <begin position="236"/>
        <end position="252"/>
    </location>
</feature>
<keyword evidence="7" id="KW-1185">Reference proteome</keyword>
<reference evidence="6" key="1">
    <citation type="submission" date="2022-01" db="EMBL/GenBank/DDBJ databases">
        <title>Genome sequnece data of strain Bradyrhizobium sp. nov.</title>
        <authorList>
            <person name="Zhang J."/>
        </authorList>
    </citation>
    <scope>NUCLEOTIDE SEQUENCE</scope>
    <source>
        <strain evidence="6">WYCCWR 12774</strain>
    </source>
</reference>
<keyword evidence="4 5" id="KW-0472">Membrane</keyword>
<gene>
    <name evidence="6" type="ORF">L6637_32105</name>
</gene>
<dbReference type="EMBL" id="JAKLUA010000015">
    <property type="protein sequence ID" value="MCG2671608.1"/>
    <property type="molecule type" value="Genomic_DNA"/>
</dbReference>
<dbReference type="PANTHER" id="PTHR13285">
    <property type="entry name" value="ACYLTRANSFERASE"/>
    <property type="match status" value="1"/>
</dbReference>
<comment type="caution">
    <text evidence="6">The sequence shown here is derived from an EMBL/GenBank/DDBJ whole genome shotgun (WGS) entry which is preliminary data.</text>
</comment>
<evidence type="ECO:0000256" key="1">
    <source>
        <dbReference type="ARBA" id="ARBA00004141"/>
    </source>
</evidence>
<accession>A0ABS9LX64</accession>
<feature type="transmembrane region" description="Helical" evidence="5">
    <location>
        <begin position="296"/>
        <end position="318"/>
    </location>
</feature>
<feature type="transmembrane region" description="Helical" evidence="5">
    <location>
        <begin position="258"/>
        <end position="275"/>
    </location>
</feature>
<dbReference type="Pfam" id="PF03062">
    <property type="entry name" value="MBOAT"/>
    <property type="match status" value="1"/>
</dbReference>
<protein>
    <recommendedName>
        <fullName evidence="8">MBOAT family protein</fullName>
    </recommendedName>
</protein>
<dbReference type="InterPro" id="IPR004299">
    <property type="entry name" value="MBOAT_fam"/>
</dbReference>
<evidence type="ECO:0000256" key="4">
    <source>
        <dbReference type="ARBA" id="ARBA00023136"/>
    </source>
</evidence>
<organism evidence="6 7">
    <name type="scientific">Bradyrhizobium zhengyangense</name>
    <dbReference type="NCBI Taxonomy" id="2911009"/>
    <lineage>
        <taxon>Bacteria</taxon>
        <taxon>Pseudomonadati</taxon>
        <taxon>Pseudomonadota</taxon>
        <taxon>Alphaproteobacteria</taxon>
        <taxon>Hyphomicrobiales</taxon>
        <taxon>Nitrobacteraceae</taxon>
        <taxon>Bradyrhizobium</taxon>
    </lineage>
</organism>
<sequence length="326" mass="36500">MAFALPREPIHDQLSVTLAFLFHKLLPDWIAIGAGGESTPLRIAYSVGDLLETVAFSYFYLRTLDAIRSIVAGSKLLNPIALSGYLVPFFMMPAGPVNVYADHAKMDLQEVPPPSWEGVVGCADTITTGLFLKFVVAEIWRLWFIGVQPSWPTASFFDAMVIFVCVYFDFSGYSLVALGTGRLLGIPTPVNFKAPYLSGSVTEFWTRWHISLGDFVRRDLFIPLQVSMVRRFGRRWSYATNMVAVVTCFVFVGLWHRFTLTFAAWGLAVGVIVAFEKVVRDRWITTQLSTTRTVRLILAILGPIYVFVVIVGTLWVAIPELMGQPR</sequence>
<dbReference type="InterPro" id="IPR051085">
    <property type="entry name" value="MB_O-acyltransferase"/>
</dbReference>
<evidence type="ECO:0000313" key="7">
    <source>
        <dbReference type="Proteomes" id="UP001139012"/>
    </source>
</evidence>
<proteinExistence type="predicted"/>
<evidence type="ECO:0000256" key="2">
    <source>
        <dbReference type="ARBA" id="ARBA00022692"/>
    </source>
</evidence>
<dbReference type="PANTHER" id="PTHR13285:SF18">
    <property type="entry name" value="PROTEIN-CYSTEINE N-PALMITOYLTRANSFERASE RASP"/>
    <property type="match status" value="1"/>
</dbReference>
<dbReference type="Proteomes" id="UP001139012">
    <property type="component" value="Unassembled WGS sequence"/>
</dbReference>
<name>A0ABS9LX64_9BRAD</name>
<keyword evidence="2 5" id="KW-0812">Transmembrane</keyword>
<evidence type="ECO:0000313" key="6">
    <source>
        <dbReference type="EMBL" id="MCG2671608.1"/>
    </source>
</evidence>